<comment type="caution">
    <text evidence="4">The sequence shown here is derived from an EMBL/GenBank/DDBJ whole genome shotgun (WGS) entry which is preliminary data.</text>
</comment>
<evidence type="ECO:0000256" key="1">
    <source>
        <dbReference type="ARBA" id="ARBA00022450"/>
    </source>
</evidence>
<dbReference type="InterPro" id="IPR006162">
    <property type="entry name" value="Ppantetheine_attach_site"/>
</dbReference>
<evidence type="ECO:0000259" key="3">
    <source>
        <dbReference type="PROSITE" id="PS50075"/>
    </source>
</evidence>
<dbReference type="InterPro" id="IPR036291">
    <property type="entry name" value="NAD(P)-bd_dom_sf"/>
</dbReference>
<sequence length="1141" mass="122576">MAPAAVLTSAVDPFSPHSHFHVEDTVQGSTPAPAPRVVNDLLVRRVREEPYAPFFAYPATPRGKDDYIYHTVGDIDHYADAAACLYLQSGVVPQNPSAQKAEVVALLAPSNVDYVVSTFALSRLGFAVLFLSNRLATEAIVNLLKKTECTKIIVSSHYAAAAVEAAAAAAAAAAGAAAGTPCTEQRPVSVFGLVTYDQYTQPLATSTTAADNRAAVEAAWPSFATLSSASLASRIAFIIHSSGSTGLPKPIFQTHSACLANYESGIPYRAFITLPLFHNHGLSTLFRALCAGKAAALYNASLPLAGSTLVASMRAVAPESLHCVPYALKLMAEDPRGIETLRELKLVLYGGSSCPDELGDRLVAAGVYLAGHYGATEMGQLMTSFRDPETDKDWAYMRPVPSAKPFLRMVPHGGSSSPDDTAASTYECVVLDGLPSKVVSNSDDPPNSFHTRDLFAAHPTRPDAWKYLGRIDDRVTLVNGEKVLPIPYEHQIRQHDLVRECVVFGVGRAVPGIMIFANDKAASFGGGDDKALLDALMPAIEATNAQTEAFGRISREMVAILPADAEYPRTDKGTVIRAAFYQKFAAEIEAVYARFENATADGGADADGDASGKPLLVLSVPELETYLLELFTKTLGVPADKLRVDTDLFEAGVDSLQAITARAQVLWEIDIGGRKPGHNVVFEYPSIRQLAEHFVALRTGTNDSDASKDSGVDTAEIQAMQDLITKYSDFSAYSKAGRTTATATTRNMLPQTVLLTGATGSLGAHILHQLLQQDEQQLTRVYCLVRASSREAAEERVQSTIVSKSLPPFDTLSSSRVVCLPADLSQASLGLDESVLADLRKSLTTVVHAAWAVNFNLGVRSFESHYIRGTRHLLDLCLSAEGPTAARLFFCSSISAAAGTPIPATIAETYIANLAHAQAMGYARSKVVTEHIVRAASEQTGMTAQVLRLGQIVGDSEHGIWNTTEAIPLIFHSALTTGTLPALDETPSWMPVDAMARSVLELSGLAGTGNDLASSMAMAAADPSLAAPVYQVQNCRVFRWTADLLPALREAGLDFEVVSQREWVARLRASDPDPHRNPAIKLIDFYAEKYDNDRPGRAGLVFDTHRTEEASETMRTGFDVIGSGLVAKMVAWWKTQWAEEK</sequence>
<dbReference type="PROSITE" id="PS00012">
    <property type="entry name" value="PHOSPHOPANTETHEINE"/>
    <property type="match status" value="1"/>
</dbReference>
<organism evidence="4 5">
    <name type="scientific">Sporothrix curviconia</name>
    <dbReference type="NCBI Taxonomy" id="1260050"/>
    <lineage>
        <taxon>Eukaryota</taxon>
        <taxon>Fungi</taxon>
        <taxon>Dikarya</taxon>
        <taxon>Ascomycota</taxon>
        <taxon>Pezizomycotina</taxon>
        <taxon>Sordariomycetes</taxon>
        <taxon>Sordariomycetidae</taxon>
        <taxon>Ophiostomatales</taxon>
        <taxon>Ophiostomataceae</taxon>
        <taxon>Sporothrix</taxon>
    </lineage>
</organism>
<dbReference type="SMART" id="SM00823">
    <property type="entry name" value="PKS_PP"/>
    <property type="match status" value="1"/>
</dbReference>
<dbReference type="Pfam" id="PF23562">
    <property type="entry name" value="AMP-binding_C_3"/>
    <property type="match status" value="1"/>
</dbReference>
<protein>
    <submittedName>
        <fullName evidence="4">NRPS-like protein biosynthetic cluster</fullName>
    </submittedName>
</protein>
<keyword evidence="5" id="KW-1185">Reference proteome</keyword>
<dbReference type="PANTHER" id="PTHR43439:SF2">
    <property type="entry name" value="ENZYME, PUTATIVE (JCVI)-RELATED"/>
    <property type="match status" value="1"/>
</dbReference>
<accession>A0ABP0B9G1</accession>
<dbReference type="SUPFAM" id="SSF47336">
    <property type="entry name" value="ACP-like"/>
    <property type="match status" value="1"/>
</dbReference>
<dbReference type="Gene3D" id="1.10.1200.10">
    <property type="entry name" value="ACP-like"/>
    <property type="match status" value="1"/>
</dbReference>
<dbReference type="InterPro" id="IPR000873">
    <property type="entry name" value="AMP-dep_synth/lig_dom"/>
</dbReference>
<evidence type="ECO:0000313" key="5">
    <source>
        <dbReference type="Proteomes" id="UP001642405"/>
    </source>
</evidence>
<dbReference type="SUPFAM" id="SSF56801">
    <property type="entry name" value="Acetyl-CoA synthetase-like"/>
    <property type="match status" value="1"/>
</dbReference>
<dbReference type="Pfam" id="PF07993">
    <property type="entry name" value="NAD_binding_4"/>
    <property type="match status" value="1"/>
</dbReference>
<evidence type="ECO:0000313" key="4">
    <source>
        <dbReference type="EMBL" id="CAK7216199.1"/>
    </source>
</evidence>
<feature type="domain" description="Carrier" evidence="3">
    <location>
        <begin position="621"/>
        <end position="698"/>
    </location>
</feature>
<dbReference type="Pfam" id="PF00550">
    <property type="entry name" value="PP-binding"/>
    <property type="match status" value="1"/>
</dbReference>
<reference evidence="4 5" key="1">
    <citation type="submission" date="2024-01" db="EMBL/GenBank/DDBJ databases">
        <authorList>
            <person name="Allen C."/>
            <person name="Tagirdzhanova G."/>
        </authorList>
    </citation>
    <scope>NUCLEOTIDE SEQUENCE [LARGE SCALE GENOMIC DNA]</scope>
</reference>
<dbReference type="InterPro" id="IPR020806">
    <property type="entry name" value="PKS_PP-bd"/>
</dbReference>
<dbReference type="SUPFAM" id="SSF51735">
    <property type="entry name" value="NAD(P)-binding Rossmann-fold domains"/>
    <property type="match status" value="1"/>
</dbReference>
<dbReference type="PROSITE" id="PS50075">
    <property type="entry name" value="CARRIER"/>
    <property type="match status" value="1"/>
</dbReference>
<dbReference type="InterPro" id="IPR036736">
    <property type="entry name" value="ACP-like_sf"/>
</dbReference>
<dbReference type="InterPro" id="IPR020845">
    <property type="entry name" value="AMP-binding_CS"/>
</dbReference>
<dbReference type="InterPro" id="IPR051414">
    <property type="entry name" value="Adenylate-forming_Reductase"/>
</dbReference>
<dbReference type="Pfam" id="PF00501">
    <property type="entry name" value="AMP-binding"/>
    <property type="match status" value="1"/>
</dbReference>
<dbReference type="Proteomes" id="UP001642405">
    <property type="component" value="Unassembled WGS sequence"/>
</dbReference>
<dbReference type="InterPro" id="IPR009081">
    <property type="entry name" value="PP-bd_ACP"/>
</dbReference>
<proteinExistence type="predicted"/>
<name>A0ABP0B9G1_9PEZI</name>
<keyword evidence="2" id="KW-0597">Phosphoprotein</keyword>
<dbReference type="InterPro" id="IPR013120">
    <property type="entry name" value="FAR_NAD-bd"/>
</dbReference>
<dbReference type="PROSITE" id="PS00455">
    <property type="entry name" value="AMP_BINDING"/>
    <property type="match status" value="1"/>
</dbReference>
<gene>
    <name evidence="4" type="ORF">SCUCBS95973_002729</name>
</gene>
<dbReference type="EMBL" id="CAWUHB010000011">
    <property type="protein sequence ID" value="CAK7216199.1"/>
    <property type="molecule type" value="Genomic_DNA"/>
</dbReference>
<evidence type="ECO:0000256" key="2">
    <source>
        <dbReference type="ARBA" id="ARBA00022553"/>
    </source>
</evidence>
<dbReference type="Gene3D" id="3.40.50.12780">
    <property type="entry name" value="N-terminal domain of ligase-like"/>
    <property type="match status" value="1"/>
</dbReference>
<keyword evidence="1" id="KW-0596">Phosphopantetheine</keyword>
<dbReference type="PANTHER" id="PTHR43439">
    <property type="entry name" value="PHENYLACETATE-COENZYME A LIGASE"/>
    <property type="match status" value="1"/>
</dbReference>
<dbReference type="Gene3D" id="3.40.50.720">
    <property type="entry name" value="NAD(P)-binding Rossmann-like Domain"/>
    <property type="match status" value="1"/>
</dbReference>
<dbReference type="InterPro" id="IPR042099">
    <property type="entry name" value="ANL_N_sf"/>
</dbReference>